<protein>
    <submittedName>
        <fullName evidence="1">Uncharacterized protein</fullName>
    </submittedName>
</protein>
<name>A0A1J9P7I4_9EURO</name>
<keyword evidence="2" id="KW-1185">Reference proteome</keyword>
<comment type="caution">
    <text evidence="1">The sequence shown here is derived from an EMBL/GenBank/DDBJ whole genome shotgun (WGS) entry which is preliminary data.</text>
</comment>
<dbReference type="VEuPathDB" id="FungiDB:AJ78_07457"/>
<dbReference type="OrthoDB" id="4181570at2759"/>
<sequence length="65" mass="7526">MQLLKDTAVKAALKSFKSDLFKNVVKVYAIVWTDKSDILKRPFPDKHLVIMGLEYVDENNSLPRF</sequence>
<proteinExistence type="predicted"/>
<organism evidence="1 2">
    <name type="scientific">Emergomyces pasteurianus Ep9510</name>
    <dbReference type="NCBI Taxonomy" id="1447872"/>
    <lineage>
        <taxon>Eukaryota</taxon>
        <taxon>Fungi</taxon>
        <taxon>Dikarya</taxon>
        <taxon>Ascomycota</taxon>
        <taxon>Pezizomycotina</taxon>
        <taxon>Eurotiomycetes</taxon>
        <taxon>Eurotiomycetidae</taxon>
        <taxon>Onygenales</taxon>
        <taxon>Ajellomycetaceae</taxon>
        <taxon>Emergomyces</taxon>
    </lineage>
</organism>
<evidence type="ECO:0000313" key="2">
    <source>
        <dbReference type="Proteomes" id="UP000182235"/>
    </source>
</evidence>
<dbReference type="Proteomes" id="UP000182235">
    <property type="component" value="Unassembled WGS sequence"/>
</dbReference>
<evidence type="ECO:0000313" key="1">
    <source>
        <dbReference type="EMBL" id="OJD11858.1"/>
    </source>
</evidence>
<reference evidence="1 2" key="1">
    <citation type="submission" date="2015-07" db="EMBL/GenBank/DDBJ databases">
        <title>Emmonsia species relationships and genome sequence.</title>
        <authorList>
            <consortium name="The Broad Institute Genomics Platform"/>
            <person name="Cuomo C.A."/>
            <person name="Munoz J.F."/>
            <person name="Imamovic A."/>
            <person name="Priest M.E."/>
            <person name="Young S."/>
            <person name="Clay O.K."/>
            <person name="McEwen J.G."/>
        </authorList>
    </citation>
    <scope>NUCLEOTIDE SEQUENCE [LARGE SCALE GENOMIC DNA]</scope>
    <source>
        <strain evidence="1 2">UAMH 9510</strain>
    </source>
</reference>
<dbReference type="EMBL" id="LGRN01000480">
    <property type="protein sequence ID" value="OJD11858.1"/>
    <property type="molecule type" value="Genomic_DNA"/>
</dbReference>
<gene>
    <name evidence="1" type="ORF">AJ78_07457</name>
</gene>
<accession>A0A1J9P7I4</accession>
<dbReference type="AlphaFoldDB" id="A0A1J9P7I4"/>